<accession>A0ABW2SB96</accession>
<keyword evidence="2" id="KW-1185">Reference proteome</keyword>
<reference evidence="2" key="1">
    <citation type="journal article" date="2019" name="Int. J. Syst. Evol. Microbiol.">
        <title>The Global Catalogue of Microorganisms (GCM) 10K type strain sequencing project: providing services to taxonomists for standard genome sequencing and annotation.</title>
        <authorList>
            <consortium name="The Broad Institute Genomics Platform"/>
            <consortium name="The Broad Institute Genome Sequencing Center for Infectious Disease"/>
            <person name="Wu L."/>
            <person name="Ma J."/>
        </authorList>
    </citation>
    <scope>NUCLEOTIDE SEQUENCE [LARGE SCALE GENOMIC DNA]</scope>
    <source>
        <strain evidence="2">CCUG 53903</strain>
    </source>
</reference>
<gene>
    <name evidence="1" type="ORF">ACFQU0_10105</name>
</gene>
<evidence type="ECO:0000313" key="1">
    <source>
        <dbReference type="EMBL" id="MFC7460781.1"/>
    </source>
</evidence>
<proteinExistence type="predicted"/>
<organism evidence="1 2">
    <name type="scientific">Hydrogenophaga defluvii</name>
    <dbReference type="NCBI Taxonomy" id="249410"/>
    <lineage>
        <taxon>Bacteria</taxon>
        <taxon>Pseudomonadati</taxon>
        <taxon>Pseudomonadota</taxon>
        <taxon>Betaproteobacteria</taxon>
        <taxon>Burkholderiales</taxon>
        <taxon>Comamonadaceae</taxon>
        <taxon>Hydrogenophaga</taxon>
    </lineage>
</organism>
<sequence>METSERAQAFLASLDEEALQVGDGSDGMPVWIGVEAEAGRVYKFYASGLAQGFGDGKMLIRCGLRIDGQWCVGKGAQITAGCDVVLTNDDELRAYQCDPQPGLKV</sequence>
<dbReference type="RefSeq" id="WP_382200355.1">
    <property type="nucleotide sequence ID" value="NZ_JBHTBZ010000020.1"/>
</dbReference>
<evidence type="ECO:0000313" key="2">
    <source>
        <dbReference type="Proteomes" id="UP001596457"/>
    </source>
</evidence>
<dbReference type="Proteomes" id="UP001596457">
    <property type="component" value="Unassembled WGS sequence"/>
</dbReference>
<name>A0ABW2SB96_9BURK</name>
<comment type="caution">
    <text evidence="1">The sequence shown here is derived from an EMBL/GenBank/DDBJ whole genome shotgun (WGS) entry which is preliminary data.</text>
</comment>
<dbReference type="EMBL" id="JBHTBZ010000020">
    <property type="protein sequence ID" value="MFC7460781.1"/>
    <property type="molecule type" value="Genomic_DNA"/>
</dbReference>
<protein>
    <submittedName>
        <fullName evidence="1">Uncharacterized protein</fullName>
    </submittedName>
</protein>